<dbReference type="EMBL" id="JFGV01000009">
    <property type="protein sequence ID" value="EYU16584.1"/>
    <property type="molecule type" value="Genomic_DNA"/>
</dbReference>
<evidence type="ECO:0000313" key="1">
    <source>
        <dbReference type="EMBL" id="EYU16584.1"/>
    </source>
</evidence>
<name>A0A022PM34_9GAMM</name>
<evidence type="ECO:0000313" key="2">
    <source>
        <dbReference type="Proteomes" id="UP000023464"/>
    </source>
</evidence>
<accession>A0A022PM34</accession>
<keyword evidence="2" id="KW-1185">Reference proteome</keyword>
<organism evidence="1 2">
    <name type="scientific">Photorhabdus aegyptia</name>
    <dbReference type="NCBI Taxonomy" id="2805098"/>
    <lineage>
        <taxon>Bacteria</taxon>
        <taxon>Pseudomonadati</taxon>
        <taxon>Pseudomonadota</taxon>
        <taxon>Gammaproteobacteria</taxon>
        <taxon>Enterobacterales</taxon>
        <taxon>Morganellaceae</taxon>
        <taxon>Photorhabdus</taxon>
    </lineage>
</organism>
<protein>
    <submittedName>
        <fullName evidence="1">Uncharacterized protein</fullName>
    </submittedName>
</protein>
<dbReference type="AlphaFoldDB" id="A0A022PM34"/>
<dbReference type="PATRIC" id="fig|1393736.3.peg.892"/>
<dbReference type="RefSeq" id="WP_036776345.1">
    <property type="nucleotide sequence ID" value="NZ_CAWLTM010000106.1"/>
</dbReference>
<dbReference type="Proteomes" id="UP000023464">
    <property type="component" value="Unassembled WGS sequence"/>
</dbReference>
<reference evidence="1 2" key="1">
    <citation type="submission" date="2014-03" db="EMBL/GenBank/DDBJ databases">
        <title>Draft Genome of Photorhabdus luminescens BA1, an Egyptian Isolate.</title>
        <authorList>
            <person name="Ghazal S."/>
            <person name="Hurst S.G.IV."/>
            <person name="Morris K."/>
            <person name="Thomas K."/>
            <person name="Tisa L.S."/>
        </authorList>
    </citation>
    <scope>NUCLEOTIDE SEQUENCE [LARGE SCALE GENOMIC DNA]</scope>
    <source>
        <strain evidence="1 2">BA1</strain>
    </source>
</reference>
<sequence>MAKKKQINREVYARLQKLAVIPKGITPEKLTEPQTEAVKLASAVVNHWDNYPSIHILLGPGWSARISRHLISALRERDALLAQLDSLGIVPAKPVSNFQPLSFSELMKKLSAAKE</sequence>
<comment type="caution">
    <text evidence="1">The sequence shown here is derived from an EMBL/GenBank/DDBJ whole genome shotgun (WGS) entry which is preliminary data.</text>
</comment>
<proteinExistence type="predicted"/>
<gene>
    <name evidence="1" type="ORF">BA1DRAFT_00868</name>
</gene>